<evidence type="ECO:0000256" key="1">
    <source>
        <dbReference type="ARBA" id="ARBA00004141"/>
    </source>
</evidence>
<reference evidence="7 8" key="1">
    <citation type="submission" date="2022-06" db="EMBL/GenBank/DDBJ databases">
        <title>Halomicroarcula sp. a new haloarchaeum isolate from saline soil.</title>
        <authorList>
            <person name="Strakova D."/>
            <person name="Galisteo C."/>
            <person name="Sanchez-Porro C."/>
            <person name="Ventosa A."/>
        </authorList>
    </citation>
    <scope>NUCLEOTIDE SEQUENCE [LARGE SCALE GENOMIC DNA]</scope>
    <source>
        <strain evidence="7 8">S3CR25-11</strain>
    </source>
</reference>
<evidence type="ECO:0000256" key="3">
    <source>
        <dbReference type="ARBA" id="ARBA00022692"/>
    </source>
</evidence>
<feature type="transmembrane region" description="Helical" evidence="6">
    <location>
        <begin position="137"/>
        <end position="162"/>
    </location>
</feature>
<evidence type="ECO:0000313" key="7">
    <source>
        <dbReference type="EMBL" id="MDS0280986.1"/>
    </source>
</evidence>
<evidence type="ECO:0000256" key="5">
    <source>
        <dbReference type="ARBA" id="ARBA00023136"/>
    </source>
</evidence>
<feature type="transmembrane region" description="Helical" evidence="6">
    <location>
        <begin position="12"/>
        <end position="44"/>
    </location>
</feature>
<keyword evidence="5 6" id="KW-0472">Membrane</keyword>
<dbReference type="EMBL" id="JAMQOS010000001">
    <property type="protein sequence ID" value="MDS0280986.1"/>
    <property type="molecule type" value="Genomic_DNA"/>
</dbReference>
<feature type="transmembrane region" description="Helical" evidence="6">
    <location>
        <begin position="294"/>
        <end position="319"/>
    </location>
</feature>
<evidence type="ECO:0000256" key="4">
    <source>
        <dbReference type="ARBA" id="ARBA00022989"/>
    </source>
</evidence>
<keyword evidence="3 6" id="KW-0812">Transmembrane</keyword>
<feature type="transmembrane region" description="Helical" evidence="6">
    <location>
        <begin position="224"/>
        <end position="246"/>
    </location>
</feature>
<feature type="transmembrane region" description="Helical" evidence="6">
    <location>
        <begin position="64"/>
        <end position="83"/>
    </location>
</feature>
<dbReference type="RefSeq" id="WP_310898826.1">
    <property type="nucleotide sequence ID" value="NZ_JAMQOS010000001.1"/>
</dbReference>
<protein>
    <submittedName>
        <fullName evidence="7">AI-2E family transporter</fullName>
    </submittedName>
</protein>
<dbReference type="Pfam" id="PF01594">
    <property type="entry name" value="AI-2E_transport"/>
    <property type="match status" value="1"/>
</dbReference>
<dbReference type="InterPro" id="IPR002549">
    <property type="entry name" value="AI-2E-like"/>
</dbReference>
<comment type="caution">
    <text evidence="7">The sequence shown here is derived from an EMBL/GenBank/DDBJ whole genome shotgun (WGS) entry which is preliminary data.</text>
</comment>
<evidence type="ECO:0000256" key="2">
    <source>
        <dbReference type="ARBA" id="ARBA00009773"/>
    </source>
</evidence>
<name>A0ABU2FLB6_9EURY</name>
<dbReference type="PANTHER" id="PTHR21716:SF4">
    <property type="entry name" value="TRANSMEMBRANE PROTEIN 245"/>
    <property type="match status" value="1"/>
</dbReference>
<keyword evidence="8" id="KW-1185">Reference proteome</keyword>
<accession>A0ABU2FLB6</accession>
<dbReference type="Proteomes" id="UP001268864">
    <property type="component" value="Unassembled WGS sequence"/>
</dbReference>
<feature type="transmembrane region" description="Helical" evidence="6">
    <location>
        <begin position="192"/>
        <end position="217"/>
    </location>
</feature>
<sequence length="340" mass="34799">MSGADGGATFLRLLLLVVGAVALALVAPFLQALLSAGLVAYLVAPVNRRLATRLGPTVGTTVTILATVVVAVVPLALVVGVAAEQALAVARTASLPDAAAVQAGLRPWLAPMPELDGFTGPLVDALRMGFRGLLGGVLGVLGGIPGFLVGTVVFLFALFYLLRDGERLLGWLRRAAPLDPATADRLVERTDALLWAAVVGNVAVAGVQAVLTAVGFVALGIENVVFWGLATFLLSLLPIIGASIVWLPAVGYLLLVGRVPAAAVLLVYGSVVVSGSDNLVRPLVMQRGTDLNAAVLVLGIFGGVSLFGFVGLFVGPVILGLAKSLVDVLAGIPDERHGHR</sequence>
<evidence type="ECO:0000256" key="6">
    <source>
        <dbReference type="SAM" id="Phobius"/>
    </source>
</evidence>
<gene>
    <name evidence="7" type="ORF">NDI86_02555</name>
</gene>
<organism evidence="7 8">
    <name type="scientific">Haloarcula onubensis</name>
    <dbReference type="NCBI Taxonomy" id="2950539"/>
    <lineage>
        <taxon>Archaea</taxon>
        <taxon>Methanobacteriati</taxon>
        <taxon>Methanobacteriota</taxon>
        <taxon>Stenosarchaea group</taxon>
        <taxon>Halobacteria</taxon>
        <taxon>Halobacteriales</taxon>
        <taxon>Haloarculaceae</taxon>
        <taxon>Haloarcula</taxon>
    </lineage>
</organism>
<proteinExistence type="inferred from homology"/>
<comment type="subcellular location">
    <subcellularLocation>
        <location evidence="1">Membrane</location>
        <topology evidence="1">Multi-pass membrane protein</topology>
    </subcellularLocation>
</comment>
<comment type="similarity">
    <text evidence="2">Belongs to the autoinducer-2 exporter (AI-2E) (TC 2.A.86) family.</text>
</comment>
<keyword evidence="4 6" id="KW-1133">Transmembrane helix</keyword>
<evidence type="ECO:0000313" key="8">
    <source>
        <dbReference type="Proteomes" id="UP001268864"/>
    </source>
</evidence>
<feature type="transmembrane region" description="Helical" evidence="6">
    <location>
        <begin position="252"/>
        <end position="273"/>
    </location>
</feature>
<dbReference type="PANTHER" id="PTHR21716">
    <property type="entry name" value="TRANSMEMBRANE PROTEIN"/>
    <property type="match status" value="1"/>
</dbReference>